<dbReference type="Gene3D" id="1.25.40.20">
    <property type="entry name" value="Ankyrin repeat-containing domain"/>
    <property type="match status" value="1"/>
</dbReference>
<dbReference type="SUPFAM" id="SSF48403">
    <property type="entry name" value="Ankyrin repeat"/>
    <property type="match status" value="1"/>
</dbReference>
<gene>
    <name evidence="1" type="ORF">SteCoe_9614</name>
</gene>
<reference evidence="1 2" key="1">
    <citation type="submission" date="2016-11" db="EMBL/GenBank/DDBJ databases">
        <title>The macronuclear genome of Stentor coeruleus: a giant cell with tiny introns.</title>
        <authorList>
            <person name="Slabodnick M."/>
            <person name="Ruby J.G."/>
            <person name="Reiff S.B."/>
            <person name="Swart E.C."/>
            <person name="Gosai S."/>
            <person name="Prabakaran S."/>
            <person name="Witkowska E."/>
            <person name="Larue G.E."/>
            <person name="Fisher S."/>
            <person name="Freeman R.M."/>
            <person name="Gunawardena J."/>
            <person name="Chu W."/>
            <person name="Stover N.A."/>
            <person name="Gregory B.D."/>
            <person name="Nowacki M."/>
            <person name="Derisi J."/>
            <person name="Roy S.W."/>
            <person name="Marshall W.F."/>
            <person name="Sood P."/>
        </authorList>
    </citation>
    <scope>NUCLEOTIDE SEQUENCE [LARGE SCALE GENOMIC DNA]</scope>
    <source>
        <strain evidence="1">WM001</strain>
    </source>
</reference>
<dbReference type="InterPro" id="IPR036770">
    <property type="entry name" value="Ankyrin_rpt-contain_sf"/>
</dbReference>
<evidence type="ECO:0008006" key="3">
    <source>
        <dbReference type="Google" id="ProtNLM"/>
    </source>
</evidence>
<organism evidence="1 2">
    <name type="scientific">Stentor coeruleus</name>
    <dbReference type="NCBI Taxonomy" id="5963"/>
    <lineage>
        <taxon>Eukaryota</taxon>
        <taxon>Sar</taxon>
        <taxon>Alveolata</taxon>
        <taxon>Ciliophora</taxon>
        <taxon>Postciliodesmatophora</taxon>
        <taxon>Heterotrichea</taxon>
        <taxon>Heterotrichida</taxon>
        <taxon>Stentoridae</taxon>
        <taxon>Stentor</taxon>
    </lineage>
</organism>
<comment type="caution">
    <text evidence="1">The sequence shown here is derived from an EMBL/GenBank/DDBJ whole genome shotgun (WGS) entry which is preliminary data.</text>
</comment>
<evidence type="ECO:0000313" key="1">
    <source>
        <dbReference type="EMBL" id="OMJ88484.1"/>
    </source>
</evidence>
<evidence type="ECO:0000313" key="2">
    <source>
        <dbReference type="Proteomes" id="UP000187209"/>
    </source>
</evidence>
<accession>A0A1R2CHF8</accession>
<name>A0A1R2CHF8_9CILI</name>
<dbReference type="EMBL" id="MPUH01000150">
    <property type="protein sequence ID" value="OMJ88484.1"/>
    <property type="molecule type" value="Genomic_DNA"/>
</dbReference>
<sequence length="369" mass="42834">MGACLVKKNVEQDTLLIKVQKIIENNDLLELEFISRTIDFSASIESIDKIYFTIKNLKANLLGLSLFYGSFDCFKFIHKTLNASLESMEKVFLEQKTSAIDLICTRNCIEILDYYLPHYEKSFEFCPLIEEVTESLNLTSNTEILKPKIFISTYTPIHKACEMGNINIISHIHKYFKEKTIIPYTLDLDYQDETSGENCSLISCRIGNYTMIRFLHKTCKTNFRLLNKLGENAIQILAASNKKKNFKDFYECLVYLVINVGVDLSHNYEETLLLLENEKSILFYQKKLKEKGIEIDKYELEEKNKLIRMKQVRSLEEEKLDSYQGSEFNFIQLYSDIMQGTDVEEISVIDTHSHNATPFTSVLNELPPN</sequence>
<protein>
    <recommendedName>
        <fullName evidence="3">DUF3447 domain-containing protein</fullName>
    </recommendedName>
</protein>
<keyword evidence="2" id="KW-1185">Reference proteome</keyword>
<dbReference type="Proteomes" id="UP000187209">
    <property type="component" value="Unassembled WGS sequence"/>
</dbReference>
<dbReference type="AlphaFoldDB" id="A0A1R2CHF8"/>
<dbReference type="OrthoDB" id="20872at2759"/>
<proteinExistence type="predicted"/>